<evidence type="ECO:0000256" key="1">
    <source>
        <dbReference type="ARBA" id="ARBA00022737"/>
    </source>
</evidence>
<dbReference type="InterPro" id="IPR036770">
    <property type="entry name" value="Ankyrin_rpt-contain_sf"/>
</dbReference>
<evidence type="ECO:0000313" key="6">
    <source>
        <dbReference type="Proteomes" id="UP000750711"/>
    </source>
</evidence>
<name>A0A9P8L6Q0_9PEZI</name>
<dbReference type="Proteomes" id="UP000750711">
    <property type="component" value="Unassembled WGS sequence"/>
</dbReference>
<dbReference type="InterPro" id="IPR027417">
    <property type="entry name" value="P-loop_NTPase"/>
</dbReference>
<proteinExistence type="predicted"/>
<feature type="non-terminal residue" evidence="5">
    <location>
        <position position="739"/>
    </location>
</feature>
<feature type="domain" description="GPI inositol-deacylase winged helix" evidence="3">
    <location>
        <begin position="474"/>
        <end position="576"/>
    </location>
</feature>
<keyword evidence="2" id="KW-0040">ANK repeat</keyword>
<keyword evidence="6" id="KW-1185">Reference proteome</keyword>
<dbReference type="Pfam" id="PF12796">
    <property type="entry name" value="Ank_2"/>
    <property type="match status" value="1"/>
</dbReference>
<organism evidence="5 6">
    <name type="scientific">Trichoglossum hirsutum</name>
    <dbReference type="NCBI Taxonomy" id="265104"/>
    <lineage>
        <taxon>Eukaryota</taxon>
        <taxon>Fungi</taxon>
        <taxon>Dikarya</taxon>
        <taxon>Ascomycota</taxon>
        <taxon>Pezizomycotina</taxon>
        <taxon>Geoglossomycetes</taxon>
        <taxon>Geoglossales</taxon>
        <taxon>Geoglossaceae</taxon>
        <taxon>Trichoglossum</taxon>
    </lineage>
</organism>
<dbReference type="SUPFAM" id="SSF48403">
    <property type="entry name" value="Ankyrin repeat"/>
    <property type="match status" value="1"/>
</dbReference>
<accession>A0A9P8L6Q0</accession>
<dbReference type="SUPFAM" id="SSF52540">
    <property type="entry name" value="P-loop containing nucleoside triphosphate hydrolases"/>
    <property type="match status" value="1"/>
</dbReference>
<dbReference type="Pfam" id="PF22939">
    <property type="entry name" value="WHD_GPIID"/>
    <property type="match status" value="1"/>
</dbReference>
<evidence type="ECO:0008006" key="7">
    <source>
        <dbReference type="Google" id="ProtNLM"/>
    </source>
</evidence>
<protein>
    <recommendedName>
        <fullName evidence="7">NACHT domain-containing protein</fullName>
    </recommendedName>
</protein>
<dbReference type="PANTHER" id="PTHR10039:SF16">
    <property type="entry name" value="GPI INOSITOL-DEACYLASE"/>
    <property type="match status" value="1"/>
</dbReference>
<dbReference type="PANTHER" id="PTHR10039">
    <property type="entry name" value="AMELOGENIN"/>
    <property type="match status" value="1"/>
</dbReference>
<feature type="repeat" description="ANK" evidence="2">
    <location>
        <begin position="708"/>
        <end position="739"/>
    </location>
</feature>
<feature type="repeat" description="ANK" evidence="2">
    <location>
        <begin position="674"/>
        <end position="706"/>
    </location>
</feature>
<evidence type="ECO:0000313" key="5">
    <source>
        <dbReference type="EMBL" id="KAH0550901.1"/>
    </source>
</evidence>
<dbReference type="PROSITE" id="PS50297">
    <property type="entry name" value="ANK_REP_REGION"/>
    <property type="match status" value="2"/>
</dbReference>
<dbReference type="InterPro" id="IPR054471">
    <property type="entry name" value="GPIID_WHD"/>
</dbReference>
<evidence type="ECO:0000256" key="2">
    <source>
        <dbReference type="PROSITE-ProRule" id="PRU00023"/>
    </source>
</evidence>
<evidence type="ECO:0000259" key="4">
    <source>
        <dbReference type="Pfam" id="PF24883"/>
    </source>
</evidence>
<reference evidence="5" key="1">
    <citation type="submission" date="2021-03" db="EMBL/GenBank/DDBJ databases">
        <title>Comparative genomics and phylogenomic investigation of the class Geoglossomycetes provide insights into ecological specialization and systematics.</title>
        <authorList>
            <person name="Melie T."/>
            <person name="Pirro S."/>
            <person name="Miller A.N."/>
            <person name="Quandt A."/>
        </authorList>
    </citation>
    <scope>NUCLEOTIDE SEQUENCE</scope>
    <source>
        <strain evidence="5">CAQ_001_2017</strain>
    </source>
</reference>
<dbReference type="Gene3D" id="1.25.40.20">
    <property type="entry name" value="Ankyrin repeat-containing domain"/>
    <property type="match status" value="1"/>
</dbReference>
<dbReference type="SMART" id="SM00248">
    <property type="entry name" value="ANK"/>
    <property type="match status" value="2"/>
</dbReference>
<evidence type="ECO:0000259" key="3">
    <source>
        <dbReference type="Pfam" id="PF22939"/>
    </source>
</evidence>
<dbReference type="InterPro" id="IPR056884">
    <property type="entry name" value="NPHP3-like_N"/>
</dbReference>
<comment type="caution">
    <text evidence="5">The sequence shown here is derived from an EMBL/GenBank/DDBJ whole genome shotgun (WGS) entry which is preliminary data.</text>
</comment>
<keyword evidence="1" id="KW-0677">Repeat</keyword>
<dbReference type="PROSITE" id="PS50088">
    <property type="entry name" value="ANK_REPEAT"/>
    <property type="match status" value="2"/>
</dbReference>
<feature type="domain" description="Nephrocystin 3-like N-terminal" evidence="4">
    <location>
        <begin position="199"/>
        <end position="361"/>
    </location>
</feature>
<dbReference type="Pfam" id="PF24883">
    <property type="entry name" value="NPHP3_N"/>
    <property type="match status" value="1"/>
</dbReference>
<dbReference type="InterPro" id="IPR002110">
    <property type="entry name" value="Ankyrin_rpt"/>
</dbReference>
<dbReference type="AlphaFoldDB" id="A0A9P8L6Q0"/>
<dbReference type="EMBL" id="JAGHQM010002375">
    <property type="protein sequence ID" value="KAH0550901.1"/>
    <property type="molecule type" value="Genomic_DNA"/>
</dbReference>
<gene>
    <name evidence="5" type="ORF">GP486_007735</name>
</gene>
<sequence>MEGCVIGVEQLIKLTLTLARKYMKLGTSRFDDAELQSISQKIYTFAGTLQALQDLLQEDEKDKARLQTLNHLTEPLNQCKEALGLLSDQLEKPTFIKKHLTGERFDSKLKKSLSVIKNAREVIELALLSDQHTILKAVEQYLAVVAEDVRDIRTMLNENRKQLTELKLSREQEKVIQWLQYTDPSTNHNTACELHEPETGNWLLQSEDFTTWKQESKKFLWLHGIPGCGKTVLSSTVVEHVKAICKNDSQCQYVFYYFDFSDSKKREVASFLRSILTQLASRDPKVLKEVETLYNQNDCGKQQPDKKSLLSILLLVLRGPLRTYLIIDALDECSQQEEVLEVLSDIYNQCSEDVNILATSRKEHDIELRLDGPDGLATSSIDIQHTVVDADIRIHVKACLVKDVKLKKWPLEVKEEMEDALVGGAHGMFRWVVCQLEVLRKCLRLPALRKKLKELPETLDETYNRILLSIPEDYRREAYAILQWLAYSMRPMSLAEVAEATTVDRDNQVFNIENRMLNISDILSVCSSLVTLSEGGATLRNDHTEGTRELRLAHYSVKEYLVSTRIQESQAEKFAIKETEAHEYMGEVCLIYLLYFNKSDSIYVGAWVDYPFLQYAARSWYGHRRAISDASSRIKGLSTAIFDTKRGSQFINWLRLHDPEIYWPGVNLEGRVRLATEPLYYASLLGILEAVEKLLAAGADVNAAAGYVGRTALQAASERGHLEVVERLLAAGANANAAA</sequence>
<dbReference type="Gene3D" id="3.40.50.300">
    <property type="entry name" value="P-loop containing nucleotide triphosphate hydrolases"/>
    <property type="match status" value="1"/>
</dbReference>